<keyword evidence="7" id="KW-0187">Copper transport</keyword>
<keyword evidence="12" id="KW-0186">Copper</keyword>
<dbReference type="EMBL" id="JAWZYT010002658">
    <property type="protein sequence ID" value="KAK4302859.1"/>
    <property type="molecule type" value="Genomic_DNA"/>
</dbReference>
<keyword evidence="10" id="KW-1278">Translocase</keyword>
<keyword evidence="14 15" id="KW-0472">Membrane</keyword>
<feature type="transmembrane region" description="Helical" evidence="15">
    <location>
        <begin position="263"/>
        <end position="281"/>
    </location>
</feature>
<keyword evidence="5" id="KW-0479">Metal-binding</keyword>
<organism evidence="17 18">
    <name type="scientific">Petrolisthes manimaculis</name>
    <dbReference type="NCBI Taxonomy" id="1843537"/>
    <lineage>
        <taxon>Eukaryota</taxon>
        <taxon>Metazoa</taxon>
        <taxon>Ecdysozoa</taxon>
        <taxon>Arthropoda</taxon>
        <taxon>Crustacea</taxon>
        <taxon>Multicrustacea</taxon>
        <taxon>Malacostraca</taxon>
        <taxon>Eumalacostraca</taxon>
        <taxon>Eucarida</taxon>
        <taxon>Decapoda</taxon>
        <taxon>Pleocyemata</taxon>
        <taxon>Anomura</taxon>
        <taxon>Galatheoidea</taxon>
        <taxon>Porcellanidae</taxon>
        <taxon>Petrolisthes</taxon>
    </lineage>
</organism>
<dbReference type="Proteomes" id="UP001292094">
    <property type="component" value="Unassembled WGS sequence"/>
</dbReference>
<keyword evidence="4 15" id="KW-0812">Transmembrane</keyword>
<dbReference type="GO" id="GO:0140581">
    <property type="term" value="F:P-type monovalent copper transporter activity"/>
    <property type="evidence" value="ECO:0007669"/>
    <property type="project" value="UniProtKB-EC"/>
</dbReference>
<dbReference type="GO" id="GO:0005524">
    <property type="term" value="F:ATP binding"/>
    <property type="evidence" value="ECO:0007669"/>
    <property type="project" value="UniProtKB-KW"/>
</dbReference>
<evidence type="ECO:0000256" key="8">
    <source>
        <dbReference type="ARBA" id="ARBA00022840"/>
    </source>
</evidence>
<dbReference type="EC" id="7.2.2.8" evidence="2"/>
<protein>
    <recommendedName>
        <fullName evidence="2">P-type Cu(+) transporter</fullName>
        <ecNumber evidence="2">7.2.2.8</ecNumber>
    </recommendedName>
</protein>
<keyword evidence="3" id="KW-0813">Transport</keyword>
<keyword evidence="6" id="KW-0547">Nucleotide-binding</keyword>
<evidence type="ECO:0000256" key="5">
    <source>
        <dbReference type="ARBA" id="ARBA00022723"/>
    </source>
</evidence>
<evidence type="ECO:0000256" key="2">
    <source>
        <dbReference type="ARBA" id="ARBA00012517"/>
    </source>
</evidence>
<reference evidence="17" key="1">
    <citation type="submission" date="2023-11" db="EMBL/GenBank/DDBJ databases">
        <title>Genome assemblies of two species of porcelain crab, Petrolisthes cinctipes and Petrolisthes manimaculis (Anomura: Porcellanidae).</title>
        <authorList>
            <person name="Angst P."/>
        </authorList>
    </citation>
    <scope>NUCLEOTIDE SEQUENCE</scope>
    <source>
        <strain evidence="17">PB745_02</strain>
        <tissue evidence="17">Gill</tissue>
    </source>
</reference>
<evidence type="ECO:0000256" key="4">
    <source>
        <dbReference type="ARBA" id="ARBA00022692"/>
    </source>
</evidence>
<dbReference type="PRINTS" id="PR00119">
    <property type="entry name" value="CATATPASE"/>
</dbReference>
<keyword evidence="13" id="KW-0406">Ion transport</keyword>
<evidence type="ECO:0000256" key="14">
    <source>
        <dbReference type="ARBA" id="ARBA00023136"/>
    </source>
</evidence>
<evidence type="ECO:0000256" key="13">
    <source>
        <dbReference type="ARBA" id="ARBA00023065"/>
    </source>
</evidence>
<dbReference type="InterPro" id="IPR036412">
    <property type="entry name" value="HAD-like_sf"/>
</dbReference>
<evidence type="ECO:0000259" key="16">
    <source>
        <dbReference type="Pfam" id="PF00689"/>
    </source>
</evidence>
<dbReference type="GO" id="GO:0046872">
    <property type="term" value="F:metal ion binding"/>
    <property type="evidence" value="ECO:0007669"/>
    <property type="project" value="UniProtKB-KW"/>
</dbReference>
<keyword evidence="9" id="KW-0460">Magnesium</keyword>
<sequence>MAVAYCDLVRGGDEINQVHYWMEPRWDDEDCVIKKLTLLCLVGIEDPVRPEVPEAIEQCQRAGITVRMVTGDNINTARSIALKCGILRPDDCGLILDGEEFNRRIRDSKGNVQQYLMDKVWVNLRVLARSSPTDKYILVKGIIESNLSATREVVAVTGDGTNDGPALKMADVGFAMPVQMLCVNMIMDTLAALALATDEPTKELLNRMPYGRTKPLVSHIMMKNILGQAVYMLIVTCTLLFYGDKLLGIDSGRNALLHDPPSQHFTVIYNTFVMMTLFNEINARKIHGERNVFRGIHKNPIFYCIWFGTLVIQIIIVQYGWKAFSTKSLSWDLWLWCLLLGIGVLLWGQVLISIPMYMIPKNVFSRIRAVILCAHGVLTSDIISGRSLYPSGSGNAVCPSGTI</sequence>
<dbReference type="SUPFAM" id="SSF56784">
    <property type="entry name" value="HAD-like"/>
    <property type="match status" value="1"/>
</dbReference>
<evidence type="ECO:0000313" key="18">
    <source>
        <dbReference type="Proteomes" id="UP001292094"/>
    </source>
</evidence>
<keyword evidence="18" id="KW-1185">Reference proteome</keyword>
<dbReference type="GO" id="GO:0012505">
    <property type="term" value="C:endomembrane system"/>
    <property type="evidence" value="ECO:0007669"/>
    <property type="project" value="UniProtKB-SubCell"/>
</dbReference>
<keyword evidence="8" id="KW-0067">ATP-binding</keyword>
<evidence type="ECO:0000256" key="6">
    <source>
        <dbReference type="ARBA" id="ARBA00022741"/>
    </source>
</evidence>
<dbReference type="InterPro" id="IPR023298">
    <property type="entry name" value="ATPase_P-typ_TM_dom_sf"/>
</dbReference>
<evidence type="ECO:0000256" key="9">
    <source>
        <dbReference type="ARBA" id="ARBA00022842"/>
    </source>
</evidence>
<dbReference type="PANTHER" id="PTHR24093">
    <property type="entry name" value="CATION TRANSPORTING ATPASE"/>
    <property type="match status" value="1"/>
</dbReference>
<dbReference type="GO" id="GO:0005886">
    <property type="term" value="C:plasma membrane"/>
    <property type="evidence" value="ECO:0007669"/>
    <property type="project" value="TreeGrafter"/>
</dbReference>
<dbReference type="SUPFAM" id="SSF81665">
    <property type="entry name" value="Calcium ATPase, transmembrane domain M"/>
    <property type="match status" value="1"/>
</dbReference>
<evidence type="ECO:0000256" key="11">
    <source>
        <dbReference type="ARBA" id="ARBA00022989"/>
    </source>
</evidence>
<evidence type="ECO:0000313" key="17">
    <source>
        <dbReference type="EMBL" id="KAK4302859.1"/>
    </source>
</evidence>
<dbReference type="PANTHER" id="PTHR24093:SF369">
    <property type="entry name" value="CALCIUM-TRANSPORTING ATPASE"/>
    <property type="match status" value="1"/>
</dbReference>
<dbReference type="Pfam" id="PF00689">
    <property type="entry name" value="Cation_ATPase_C"/>
    <property type="match status" value="1"/>
</dbReference>
<keyword evidence="11 15" id="KW-1133">Transmembrane helix</keyword>
<dbReference type="Gene3D" id="1.20.1110.10">
    <property type="entry name" value="Calcium-transporting ATPase, transmembrane domain"/>
    <property type="match status" value="1"/>
</dbReference>
<name>A0AAE1P6A6_9EUCA</name>
<evidence type="ECO:0000256" key="15">
    <source>
        <dbReference type="SAM" id="Phobius"/>
    </source>
</evidence>
<dbReference type="GO" id="GO:0005388">
    <property type="term" value="F:P-type calcium transporter activity"/>
    <property type="evidence" value="ECO:0007669"/>
    <property type="project" value="TreeGrafter"/>
</dbReference>
<feature type="domain" description="Cation-transporting P-type ATPase C-terminal" evidence="16">
    <location>
        <begin position="177"/>
        <end position="350"/>
    </location>
</feature>
<dbReference type="AlphaFoldDB" id="A0AAE1P6A6"/>
<evidence type="ECO:0000256" key="10">
    <source>
        <dbReference type="ARBA" id="ARBA00022967"/>
    </source>
</evidence>
<gene>
    <name evidence="17" type="ORF">Pmani_025084</name>
</gene>
<dbReference type="Gene3D" id="3.40.50.1000">
    <property type="entry name" value="HAD superfamily/HAD-like"/>
    <property type="match status" value="1"/>
</dbReference>
<proteinExistence type="predicted"/>
<comment type="caution">
    <text evidence="17">The sequence shown here is derived from an EMBL/GenBank/DDBJ whole genome shotgun (WGS) entry which is preliminary data.</text>
</comment>
<dbReference type="FunFam" id="3.40.50.1000:FF:000144">
    <property type="entry name" value="copper-transporting ATPase 1 isoform X2"/>
    <property type="match status" value="1"/>
</dbReference>
<dbReference type="InterPro" id="IPR023214">
    <property type="entry name" value="HAD_sf"/>
</dbReference>
<comment type="subcellular location">
    <subcellularLocation>
        <location evidence="1">Endomembrane system</location>
        <topology evidence="1">Multi-pass membrane protein</topology>
    </subcellularLocation>
</comment>
<evidence type="ECO:0000256" key="12">
    <source>
        <dbReference type="ARBA" id="ARBA00023008"/>
    </source>
</evidence>
<evidence type="ECO:0000256" key="3">
    <source>
        <dbReference type="ARBA" id="ARBA00022448"/>
    </source>
</evidence>
<evidence type="ECO:0000256" key="1">
    <source>
        <dbReference type="ARBA" id="ARBA00004127"/>
    </source>
</evidence>
<dbReference type="InterPro" id="IPR006068">
    <property type="entry name" value="ATPase_P-typ_cation-transptr_C"/>
</dbReference>
<feature type="transmembrane region" description="Helical" evidence="15">
    <location>
        <begin position="225"/>
        <end position="243"/>
    </location>
</feature>
<evidence type="ECO:0000256" key="7">
    <source>
        <dbReference type="ARBA" id="ARBA00022796"/>
    </source>
</evidence>
<dbReference type="GO" id="GO:0051480">
    <property type="term" value="P:regulation of cytosolic calcium ion concentration"/>
    <property type="evidence" value="ECO:0007669"/>
    <property type="project" value="TreeGrafter"/>
</dbReference>
<accession>A0AAE1P6A6</accession>
<feature type="transmembrane region" description="Helical" evidence="15">
    <location>
        <begin position="333"/>
        <end position="359"/>
    </location>
</feature>
<feature type="transmembrane region" description="Helical" evidence="15">
    <location>
        <begin position="301"/>
        <end position="321"/>
    </location>
</feature>
<dbReference type="Pfam" id="PF00702">
    <property type="entry name" value="Hydrolase"/>
    <property type="match status" value="1"/>
</dbReference>